<keyword evidence="2" id="KW-1185">Reference proteome</keyword>
<evidence type="ECO:0000313" key="2">
    <source>
        <dbReference type="Proteomes" id="UP000708208"/>
    </source>
</evidence>
<comment type="caution">
    <text evidence="1">The sequence shown here is derived from an EMBL/GenBank/DDBJ whole genome shotgun (WGS) entry which is preliminary data.</text>
</comment>
<gene>
    <name evidence="1" type="ORF">AFUS01_LOCUS34406</name>
</gene>
<dbReference type="EMBL" id="CAJVCH010532099">
    <property type="protein sequence ID" value="CAG7824240.1"/>
    <property type="molecule type" value="Genomic_DNA"/>
</dbReference>
<sequence length="126" mass="13622">MALLCASASGSIFSNLQPTFDGAQRRQGSSYPFQYEGQTPQRITTGCQGVKYDSGDADIEYYFVDATGKKKIISPGASLDVAFPGPSIFPGVYKHFTVYYHEFCFPLECSSNTCGYVVGPVTSVGE</sequence>
<protein>
    <submittedName>
        <fullName evidence="1">Uncharacterized protein</fullName>
    </submittedName>
</protein>
<organism evidence="1 2">
    <name type="scientific">Allacma fusca</name>
    <dbReference type="NCBI Taxonomy" id="39272"/>
    <lineage>
        <taxon>Eukaryota</taxon>
        <taxon>Metazoa</taxon>
        <taxon>Ecdysozoa</taxon>
        <taxon>Arthropoda</taxon>
        <taxon>Hexapoda</taxon>
        <taxon>Collembola</taxon>
        <taxon>Symphypleona</taxon>
        <taxon>Sminthuridae</taxon>
        <taxon>Allacma</taxon>
    </lineage>
</organism>
<evidence type="ECO:0000313" key="1">
    <source>
        <dbReference type="EMBL" id="CAG7824240.1"/>
    </source>
</evidence>
<accession>A0A8J2LL74</accession>
<dbReference type="Proteomes" id="UP000708208">
    <property type="component" value="Unassembled WGS sequence"/>
</dbReference>
<reference evidence="1" key="1">
    <citation type="submission" date="2021-06" db="EMBL/GenBank/DDBJ databases">
        <authorList>
            <person name="Hodson N. C."/>
            <person name="Mongue J. A."/>
            <person name="Jaron S. K."/>
        </authorList>
    </citation>
    <scope>NUCLEOTIDE SEQUENCE</scope>
</reference>
<name>A0A8J2LL74_9HEXA</name>
<dbReference type="AlphaFoldDB" id="A0A8J2LL74"/>
<proteinExistence type="predicted"/>